<accession>A0ABN7UHJ1</accession>
<evidence type="ECO:0000313" key="1">
    <source>
        <dbReference type="EMBL" id="CAG8598454.1"/>
    </source>
</evidence>
<name>A0ABN7UHJ1_GIGMA</name>
<dbReference type="Proteomes" id="UP000789901">
    <property type="component" value="Unassembled WGS sequence"/>
</dbReference>
<feature type="non-terminal residue" evidence="1">
    <location>
        <position position="1"/>
    </location>
</feature>
<organism evidence="1 2">
    <name type="scientific">Gigaspora margarita</name>
    <dbReference type="NCBI Taxonomy" id="4874"/>
    <lineage>
        <taxon>Eukaryota</taxon>
        <taxon>Fungi</taxon>
        <taxon>Fungi incertae sedis</taxon>
        <taxon>Mucoromycota</taxon>
        <taxon>Glomeromycotina</taxon>
        <taxon>Glomeromycetes</taxon>
        <taxon>Diversisporales</taxon>
        <taxon>Gigasporaceae</taxon>
        <taxon>Gigaspora</taxon>
    </lineage>
</organism>
<sequence>LNELGFYERERVELILFDDLILDTILLSKIQTADYTTSRILIAELLTCKDTSCRENIKSYPELYVVFSLAKNLMYP</sequence>
<comment type="caution">
    <text evidence="1">The sequence shown here is derived from an EMBL/GenBank/DDBJ whole genome shotgun (WGS) entry which is preliminary data.</text>
</comment>
<gene>
    <name evidence="1" type="ORF">GMARGA_LOCUS6761</name>
</gene>
<dbReference type="EMBL" id="CAJVQB010003124">
    <property type="protein sequence ID" value="CAG8598454.1"/>
    <property type="molecule type" value="Genomic_DNA"/>
</dbReference>
<evidence type="ECO:0000313" key="2">
    <source>
        <dbReference type="Proteomes" id="UP000789901"/>
    </source>
</evidence>
<reference evidence="1 2" key="1">
    <citation type="submission" date="2021-06" db="EMBL/GenBank/DDBJ databases">
        <authorList>
            <person name="Kallberg Y."/>
            <person name="Tangrot J."/>
            <person name="Rosling A."/>
        </authorList>
    </citation>
    <scope>NUCLEOTIDE SEQUENCE [LARGE SCALE GENOMIC DNA]</scope>
    <source>
        <strain evidence="1 2">120-4 pot B 10/14</strain>
    </source>
</reference>
<keyword evidence="2" id="KW-1185">Reference proteome</keyword>
<protein>
    <submittedName>
        <fullName evidence="1">27658_t:CDS:1</fullName>
    </submittedName>
</protein>
<proteinExistence type="predicted"/>